<organism evidence="5 6">
    <name type="scientific">Nostocoides jenkinsii Ben 74</name>
    <dbReference type="NCBI Taxonomy" id="1193518"/>
    <lineage>
        <taxon>Bacteria</taxon>
        <taxon>Bacillati</taxon>
        <taxon>Actinomycetota</taxon>
        <taxon>Actinomycetes</taxon>
        <taxon>Micrococcales</taxon>
        <taxon>Intrasporangiaceae</taxon>
        <taxon>Nostocoides</taxon>
    </lineage>
</organism>
<evidence type="ECO:0000313" key="5">
    <source>
        <dbReference type="EMBL" id="CCI52696.1"/>
    </source>
</evidence>
<dbReference type="Pfam" id="PF01546">
    <property type="entry name" value="Peptidase_M20"/>
    <property type="match status" value="1"/>
</dbReference>
<dbReference type="NCBIfam" id="NF006770">
    <property type="entry name" value="PRK09290.1-4"/>
    <property type="match status" value="1"/>
</dbReference>
<evidence type="ECO:0000313" key="6">
    <source>
        <dbReference type="Proteomes" id="UP000035720"/>
    </source>
</evidence>
<keyword evidence="6" id="KW-1185">Reference proteome</keyword>
<dbReference type="SUPFAM" id="SSF53187">
    <property type="entry name" value="Zn-dependent exopeptidases"/>
    <property type="match status" value="1"/>
</dbReference>
<keyword evidence="3" id="KW-0479">Metal-binding</keyword>
<sequence length="401" mass="42198">MSALTFPAMWAALLPVGRDAGTGGYRRFAWGRADHELREWFAQEAQVRGLDLTEDRMGNQWAWWGNPDRDGPGLVLGSHLDSVPDGGAYDGPLGVVSAFLALDELRARGFTPDRPVGIANFVDEEGARFGIALAGSRVLTGLLDPDKARNLKDIDGVSMADALRAAGRDPAHIGPDPEVLARIGTYVELHVEQGRVLADLDAPVAVGTDIWPHGRWRIDLPGEANHAGTTRLDDRRDALLELARVIQGARESASRRGCLATIGKVHVEPGGINAVASHATGWLDARGSNPEAVRGVIEDVTAMVTRAHGEVREESWTPVTTFDPALASRLAGALGGIPLLGTGAGHDAGVLTQAGIPSAMLFVRNPTGVSHSPAEFADPADCEAGIDALVGVVTELCGGTS</sequence>
<feature type="binding site" evidence="4">
    <location>
        <position position="215"/>
    </location>
    <ligand>
        <name>allantoate</name>
        <dbReference type="ChEBI" id="CHEBI:17536"/>
    </ligand>
</feature>
<feature type="binding site" evidence="3">
    <location>
        <position position="190"/>
    </location>
    <ligand>
        <name>Zn(2+)</name>
        <dbReference type="ChEBI" id="CHEBI:29105"/>
        <label>1</label>
    </ligand>
</feature>
<dbReference type="GO" id="GO:0016813">
    <property type="term" value="F:hydrolase activity, acting on carbon-nitrogen (but not peptide) bonds, in linear amidines"/>
    <property type="evidence" value="ECO:0007669"/>
    <property type="project" value="InterPro"/>
</dbReference>
<feature type="binding site" evidence="4">
    <location>
        <position position="286"/>
    </location>
    <ligand>
        <name>allantoate</name>
        <dbReference type="ChEBI" id="CHEBI:17536"/>
    </ligand>
</feature>
<feature type="binding site" evidence="3">
    <location>
        <position position="90"/>
    </location>
    <ligand>
        <name>Zn(2+)</name>
        <dbReference type="ChEBI" id="CHEBI:29105"/>
        <label>2</label>
    </ligand>
</feature>
<gene>
    <name evidence="5" type="ORF">BN13_20018</name>
</gene>
<dbReference type="PIRSF" id="PIRSF001235">
    <property type="entry name" value="Amidase_carbamoylase"/>
    <property type="match status" value="1"/>
</dbReference>
<dbReference type="InterPro" id="IPR036264">
    <property type="entry name" value="Bact_exopeptidase_dim_dom"/>
</dbReference>
<dbReference type="PANTHER" id="PTHR32494">
    <property type="entry name" value="ALLANTOATE DEIMINASE-RELATED"/>
    <property type="match status" value="1"/>
</dbReference>
<dbReference type="InterPro" id="IPR010158">
    <property type="entry name" value="Amidase_Cbmase"/>
</dbReference>
<evidence type="ECO:0000256" key="3">
    <source>
        <dbReference type="PIRSR" id="PIRSR001235-1"/>
    </source>
</evidence>
<dbReference type="GO" id="GO:0046872">
    <property type="term" value="F:metal ion binding"/>
    <property type="evidence" value="ECO:0007669"/>
    <property type="project" value="UniProtKB-KW"/>
</dbReference>
<evidence type="ECO:0000256" key="4">
    <source>
        <dbReference type="PIRSR" id="PIRSR001235-2"/>
    </source>
</evidence>
<dbReference type="Gene3D" id="3.30.70.360">
    <property type="match status" value="1"/>
</dbReference>
<dbReference type="NCBIfam" id="TIGR01879">
    <property type="entry name" value="hydantase"/>
    <property type="match status" value="1"/>
</dbReference>
<dbReference type="Proteomes" id="UP000035720">
    <property type="component" value="Unassembled WGS sequence"/>
</dbReference>
<keyword evidence="3" id="KW-0862">Zinc</keyword>
<feature type="binding site" evidence="3">
    <location>
        <position position="79"/>
    </location>
    <ligand>
        <name>Zn(2+)</name>
        <dbReference type="ChEBI" id="CHEBI:29105"/>
        <label>1</label>
    </ligand>
</feature>
<keyword evidence="2 5" id="KW-0378">Hydrolase</keyword>
<evidence type="ECO:0000256" key="1">
    <source>
        <dbReference type="ARBA" id="ARBA00006153"/>
    </source>
</evidence>
<feature type="binding site" evidence="3">
    <location>
        <position position="90"/>
    </location>
    <ligand>
        <name>Zn(2+)</name>
        <dbReference type="ChEBI" id="CHEBI:29105"/>
        <label>1</label>
    </ligand>
</feature>
<dbReference type="SUPFAM" id="SSF55031">
    <property type="entry name" value="Bacterial exopeptidase dimerisation domain"/>
    <property type="match status" value="1"/>
</dbReference>
<dbReference type="EMBL" id="CAJC01000112">
    <property type="protein sequence ID" value="CCI52696.1"/>
    <property type="molecule type" value="Genomic_DNA"/>
</dbReference>
<comment type="caution">
    <text evidence="5">The sequence shown here is derived from an EMBL/GenBank/DDBJ whole genome shotgun (WGS) entry which is preliminary data.</text>
</comment>
<dbReference type="PANTHER" id="PTHR32494:SF5">
    <property type="entry name" value="ALLANTOATE AMIDOHYDROLASE"/>
    <property type="match status" value="1"/>
</dbReference>
<comment type="similarity">
    <text evidence="1">Belongs to the peptidase M20 family.</text>
</comment>
<feature type="binding site" evidence="3">
    <location>
        <position position="371"/>
    </location>
    <ligand>
        <name>Zn(2+)</name>
        <dbReference type="ChEBI" id="CHEBI:29105"/>
        <label>2</label>
    </ligand>
</feature>
<accession>A0A077M5U9</accession>
<feature type="binding site" evidence="3">
    <location>
        <position position="125"/>
    </location>
    <ligand>
        <name>Zn(2+)</name>
        <dbReference type="ChEBI" id="CHEBI:29105"/>
        <label>2</label>
    </ligand>
</feature>
<feature type="binding site" evidence="4">
    <location>
        <position position="273"/>
    </location>
    <ligand>
        <name>allantoate</name>
        <dbReference type="ChEBI" id="CHEBI:17536"/>
    </ligand>
</feature>
<dbReference type="AlphaFoldDB" id="A0A077M5U9"/>
<proteinExistence type="inferred from homology"/>
<evidence type="ECO:0000256" key="2">
    <source>
        <dbReference type="ARBA" id="ARBA00022801"/>
    </source>
</evidence>
<comment type="cofactor">
    <cofactor evidence="3">
        <name>Zn(2+)</name>
        <dbReference type="ChEBI" id="CHEBI:29105"/>
    </cofactor>
    <text evidence="3">Binds 2 Zn(2+) ions per subunit.</text>
</comment>
<protein>
    <submittedName>
        <fullName evidence="5">Putative amino acid hydrolase</fullName>
    </submittedName>
</protein>
<dbReference type="InterPro" id="IPR002933">
    <property type="entry name" value="Peptidase_M20"/>
</dbReference>
<dbReference type="Gene3D" id="3.40.630.10">
    <property type="entry name" value="Zn peptidases"/>
    <property type="match status" value="1"/>
</dbReference>
<dbReference type="STRING" id="1193518.BN13_20018"/>
<reference evidence="5 6" key="1">
    <citation type="journal article" date="2013" name="ISME J.">
        <title>A metabolic model for members of the genus Tetrasphaera involved in enhanced biological phosphorus removal.</title>
        <authorList>
            <person name="Kristiansen R."/>
            <person name="Nguyen H.T.T."/>
            <person name="Saunders A.M."/>
            <person name="Nielsen J.L."/>
            <person name="Wimmer R."/>
            <person name="Le V.Q."/>
            <person name="McIlroy S.J."/>
            <person name="Petrovski S."/>
            <person name="Seviour R.J."/>
            <person name="Calteau A."/>
            <person name="Nielsen K.L."/>
            <person name="Nielsen P.H."/>
        </authorList>
    </citation>
    <scope>NUCLEOTIDE SEQUENCE [LARGE SCALE GENOMIC DNA]</scope>
    <source>
        <strain evidence="5 6">Ben 74</strain>
    </source>
</reference>
<dbReference type="RefSeq" id="WP_048543523.1">
    <property type="nucleotide sequence ID" value="NZ_HF571038.1"/>
</dbReference>
<name>A0A077M5U9_9MICO</name>